<keyword evidence="3" id="KW-1185">Reference proteome</keyword>
<reference evidence="2 3" key="1">
    <citation type="journal article" date="2017" name="Curr. Biol.">
        <title>Genome architecture and evolution of a unichromosomal asexual nematode.</title>
        <authorList>
            <person name="Fradin H."/>
            <person name="Zegar C."/>
            <person name="Gutwein M."/>
            <person name="Lucas J."/>
            <person name="Kovtun M."/>
            <person name="Corcoran D."/>
            <person name="Baugh L.R."/>
            <person name="Kiontke K."/>
            <person name="Gunsalus K."/>
            <person name="Fitch D.H."/>
            <person name="Piano F."/>
        </authorList>
    </citation>
    <scope>NUCLEOTIDE SEQUENCE [LARGE SCALE GENOMIC DNA]</scope>
    <source>
        <strain evidence="2">PF1309</strain>
    </source>
</reference>
<sequence>MPHPGQQHQAGATDRRRRGVATAGGDHEVFFPMDDQGAATNPLQLLGTVGGVDDCADLPGGTEVARLATASLPGQLGILTQGRLVPLEGGADHAHDVHVVANAFLLAARRAAQQLQKGLERRLADAQGTRGGKDRCEGPDPLRITCREGLRDHAAHRHSHDMRCLQLQAVHQADDVVGHVGQVIAGGALAQELLQGRGGRHVGEERPARVTVVQRDDLQPLLDQPGDQRLRPVGKLQPEADDEQDRRGTLDTVAAIAELAFAR</sequence>
<proteinExistence type="predicted"/>
<evidence type="ECO:0000256" key="1">
    <source>
        <dbReference type="SAM" id="MobiDB-lite"/>
    </source>
</evidence>
<feature type="compositionally biased region" description="Polar residues" evidence="1">
    <location>
        <begin position="1"/>
        <end position="10"/>
    </location>
</feature>
<dbReference type="EMBL" id="LIAE01009975">
    <property type="protein sequence ID" value="PAV67237.1"/>
    <property type="molecule type" value="Genomic_DNA"/>
</dbReference>
<evidence type="ECO:0000313" key="2">
    <source>
        <dbReference type="EMBL" id="PAV67237.1"/>
    </source>
</evidence>
<evidence type="ECO:0000313" key="3">
    <source>
        <dbReference type="Proteomes" id="UP000218231"/>
    </source>
</evidence>
<feature type="region of interest" description="Disordered" evidence="1">
    <location>
        <begin position="217"/>
        <end position="248"/>
    </location>
</feature>
<feature type="region of interest" description="Disordered" evidence="1">
    <location>
        <begin position="1"/>
        <end position="20"/>
    </location>
</feature>
<organism evidence="2 3">
    <name type="scientific">Diploscapter pachys</name>
    <dbReference type="NCBI Taxonomy" id="2018661"/>
    <lineage>
        <taxon>Eukaryota</taxon>
        <taxon>Metazoa</taxon>
        <taxon>Ecdysozoa</taxon>
        <taxon>Nematoda</taxon>
        <taxon>Chromadorea</taxon>
        <taxon>Rhabditida</taxon>
        <taxon>Rhabditina</taxon>
        <taxon>Rhabditomorpha</taxon>
        <taxon>Rhabditoidea</taxon>
        <taxon>Rhabditidae</taxon>
        <taxon>Diploscapter</taxon>
    </lineage>
</organism>
<dbReference type="Proteomes" id="UP000218231">
    <property type="component" value="Unassembled WGS sequence"/>
</dbReference>
<protein>
    <submittedName>
        <fullName evidence="2">Uncharacterized protein</fullName>
    </submittedName>
</protein>
<accession>A0A2A2JZV1</accession>
<comment type="caution">
    <text evidence="2">The sequence shown here is derived from an EMBL/GenBank/DDBJ whole genome shotgun (WGS) entry which is preliminary data.</text>
</comment>
<gene>
    <name evidence="2" type="ORF">WR25_02362</name>
</gene>
<dbReference type="AlphaFoldDB" id="A0A2A2JZV1"/>
<name>A0A2A2JZV1_9BILA</name>